<protein>
    <submittedName>
        <fullName evidence="1">Uncharacterized protein</fullName>
    </submittedName>
</protein>
<proteinExistence type="predicted"/>
<name>A0A7Z0SN02_9GAMM</name>
<reference evidence="1 2" key="1">
    <citation type="submission" date="2020-07" db="EMBL/GenBank/DDBJ databases">
        <title>Halomonas sp. QX-2 draft genome sequence.</title>
        <authorList>
            <person name="Qiu X."/>
        </authorList>
    </citation>
    <scope>NUCLEOTIDE SEQUENCE [LARGE SCALE GENOMIC DNA]</scope>
    <source>
        <strain evidence="1 2">QX-2</strain>
    </source>
</reference>
<comment type="caution">
    <text evidence="1">The sequence shown here is derived from an EMBL/GenBank/DDBJ whole genome shotgun (WGS) entry which is preliminary data.</text>
</comment>
<dbReference type="RefSeq" id="WP_180094502.1">
    <property type="nucleotide sequence ID" value="NZ_JACCGK010000016.1"/>
</dbReference>
<organism evidence="1 2">
    <name type="scientific">Vreelandella sedimenti</name>
    <dbReference type="NCBI Taxonomy" id="2729618"/>
    <lineage>
        <taxon>Bacteria</taxon>
        <taxon>Pseudomonadati</taxon>
        <taxon>Pseudomonadota</taxon>
        <taxon>Gammaproteobacteria</taxon>
        <taxon>Oceanospirillales</taxon>
        <taxon>Halomonadaceae</taxon>
        <taxon>Vreelandella</taxon>
    </lineage>
</organism>
<accession>A0A7Z0SN02</accession>
<dbReference type="AlphaFoldDB" id="A0A7Z0SN02"/>
<dbReference type="EMBL" id="JACCGK010000016">
    <property type="protein sequence ID" value="NYT74257.1"/>
    <property type="molecule type" value="Genomic_DNA"/>
</dbReference>
<gene>
    <name evidence="1" type="ORF">HZU72_17745</name>
</gene>
<sequence>MKLLFLAKSKAPTSYNVNGPLINNIDTGLFVEGSQFIGSEETRDAGIYDMFWRDGDQHIVLGQPTKTTDTPWSAREGEWIDATDYDPSQRYIVATNHHALALIESGAAEYWQDPSDGKWTVRMIETEEEPTT</sequence>
<keyword evidence="2" id="KW-1185">Reference proteome</keyword>
<evidence type="ECO:0000313" key="1">
    <source>
        <dbReference type="EMBL" id="NYT74257.1"/>
    </source>
</evidence>
<evidence type="ECO:0000313" key="2">
    <source>
        <dbReference type="Proteomes" id="UP000520876"/>
    </source>
</evidence>
<dbReference type="Proteomes" id="UP000520876">
    <property type="component" value="Unassembled WGS sequence"/>
</dbReference>